<keyword evidence="2" id="KW-1185">Reference proteome</keyword>
<proteinExistence type="predicted"/>
<dbReference type="RefSeq" id="WP_408788399.1">
    <property type="nucleotide sequence ID" value="NZ_JBGXBU010000001.1"/>
</dbReference>
<organism evidence="1 2">
    <name type="scientific">Aeromonas bivalvium</name>
    <dbReference type="NCBI Taxonomy" id="440079"/>
    <lineage>
        <taxon>Bacteria</taxon>
        <taxon>Pseudomonadati</taxon>
        <taxon>Pseudomonadota</taxon>
        <taxon>Gammaproteobacteria</taxon>
        <taxon>Aeromonadales</taxon>
        <taxon>Aeromonadaceae</taxon>
        <taxon>Aeromonas</taxon>
    </lineage>
</organism>
<dbReference type="Pfam" id="PF11730">
    <property type="entry name" value="DUF3297"/>
    <property type="match status" value="1"/>
</dbReference>
<dbReference type="GeneID" id="97219374"/>
<gene>
    <name evidence="1" type="ORF">ACEUDJ_04705</name>
</gene>
<protein>
    <submittedName>
        <fullName evidence="1">DUF3297 family protein</fullName>
    </submittedName>
</protein>
<dbReference type="Proteomes" id="UP001630969">
    <property type="component" value="Unassembled WGS sequence"/>
</dbReference>
<sequence length="87" mass="9513">MPRPSPACWRCQPALPDRLAANPRSPHPVAESFEHKSGIGVNGKARTNVEEHCIREGWVTIPSPNARECYGNPMQITVKGTVGAFYA</sequence>
<reference evidence="1 2" key="1">
    <citation type="submission" date="2024-09" db="EMBL/GenBank/DDBJ databases">
        <title>Aeromonas strains Genome sequencing and assembly.</title>
        <authorList>
            <person name="Hu X."/>
            <person name="Tang B."/>
        </authorList>
    </citation>
    <scope>NUCLEOTIDE SEQUENCE [LARGE SCALE GENOMIC DNA]</scope>
    <source>
        <strain evidence="1 2">NB23SCDHY001</strain>
    </source>
</reference>
<accession>A0ABW9GPG5</accession>
<dbReference type="InterPro" id="IPR021724">
    <property type="entry name" value="DUF3297"/>
</dbReference>
<dbReference type="EMBL" id="JBGXBU010000001">
    <property type="protein sequence ID" value="MFM4892180.1"/>
    <property type="molecule type" value="Genomic_DNA"/>
</dbReference>
<name>A0ABW9GPG5_9GAMM</name>
<comment type="caution">
    <text evidence="1">The sequence shown here is derived from an EMBL/GenBank/DDBJ whole genome shotgun (WGS) entry which is preliminary data.</text>
</comment>
<evidence type="ECO:0000313" key="2">
    <source>
        <dbReference type="Proteomes" id="UP001630969"/>
    </source>
</evidence>
<evidence type="ECO:0000313" key="1">
    <source>
        <dbReference type="EMBL" id="MFM4892180.1"/>
    </source>
</evidence>